<dbReference type="AlphaFoldDB" id="A0A6P0CIF5"/>
<dbReference type="Gene3D" id="3.30.560.10">
    <property type="entry name" value="Glucose Oxidase, domain 3"/>
    <property type="match status" value="1"/>
</dbReference>
<evidence type="ECO:0000256" key="6">
    <source>
        <dbReference type="RuleBase" id="RU003968"/>
    </source>
</evidence>
<dbReference type="Pfam" id="PF05199">
    <property type="entry name" value="GMC_oxred_C"/>
    <property type="match status" value="1"/>
</dbReference>
<dbReference type="SUPFAM" id="SSF51905">
    <property type="entry name" value="FAD/NAD(P)-binding domain"/>
    <property type="match status" value="1"/>
</dbReference>
<feature type="binding site" evidence="5">
    <location>
        <begin position="461"/>
        <end position="462"/>
    </location>
    <ligand>
        <name>FAD</name>
        <dbReference type="ChEBI" id="CHEBI:57692"/>
    </ligand>
</feature>
<accession>A0A6P0CIF5</accession>
<dbReference type="PANTHER" id="PTHR11552">
    <property type="entry name" value="GLUCOSE-METHANOL-CHOLINE GMC OXIDOREDUCTASE"/>
    <property type="match status" value="1"/>
</dbReference>
<feature type="domain" description="Glucose-methanol-choline oxidoreductase N-terminal" evidence="8">
    <location>
        <begin position="254"/>
        <end position="268"/>
    </location>
</feature>
<name>A0A6P0CIF5_9RHOB</name>
<dbReference type="Gene3D" id="3.50.50.60">
    <property type="entry name" value="FAD/NAD(P)-binding domain"/>
    <property type="match status" value="1"/>
</dbReference>
<dbReference type="PANTHER" id="PTHR11552:SF147">
    <property type="entry name" value="CHOLINE DEHYDROGENASE, MITOCHONDRIAL"/>
    <property type="match status" value="1"/>
</dbReference>
<comment type="similarity">
    <text evidence="2 6">Belongs to the GMC oxidoreductase family.</text>
</comment>
<dbReference type="InterPro" id="IPR007867">
    <property type="entry name" value="GMC_OxRtase_C"/>
</dbReference>
<protein>
    <recommendedName>
        <fullName evidence="7 8">Glucose-methanol-choline oxidoreductase N-terminal domain-containing protein</fullName>
    </recommendedName>
</protein>
<comment type="caution">
    <text evidence="9">The sequence shown here is derived from an EMBL/GenBank/DDBJ whole genome shotgun (WGS) entry which is preliminary data.</text>
</comment>
<evidence type="ECO:0000259" key="7">
    <source>
        <dbReference type="PROSITE" id="PS00623"/>
    </source>
</evidence>
<evidence type="ECO:0000313" key="9">
    <source>
        <dbReference type="EMBL" id="NEK25190.1"/>
    </source>
</evidence>
<dbReference type="EMBL" id="JAABNT010000050">
    <property type="protein sequence ID" value="NEK25190.1"/>
    <property type="molecule type" value="Genomic_DNA"/>
</dbReference>
<dbReference type="InterPro" id="IPR000172">
    <property type="entry name" value="GMC_OxRdtase_N"/>
</dbReference>
<dbReference type="PROSITE" id="PS00624">
    <property type="entry name" value="GMC_OXRED_2"/>
    <property type="match status" value="1"/>
</dbReference>
<dbReference type="Proteomes" id="UP000468591">
    <property type="component" value="Unassembled WGS sequence"/>
</dbReference>
<keyword evidence="3 6" id="KW-0285">Flavoprotein</keyword>
<dbReference type="RefSeq" id="WP_164356565.1">
    <property type="nucleotide sequence ID" value="NZ_JAABNT010000050.1"/>
</dbReference>
<dbReference type="Pfam" id="PF00732">
    <property type="entry name" value="GMC_oxred_N"/>
    <property type="match status" value="1"/>
</dbReference>
<comment type="cofactor">
    <cofactor evidence="1 5">
        <name>FAD</name>
        <dbReference type="ChEBI" id="CHEBI:57692"/>
    </cofactor>
</comment>
<dbReference type="PROSITE" id="PS00623">
    <property type="entry name" value="GMC_OXRED_1"/>
    <property type="match status" value="1"/>
</dbReference>
<proteinExistence type="inferred from homology"/>
<dbReference type="PIRSF" id="PIRSF000137">
    <property type="entry name" value="Alcohol_oxidase"/>
    <property type="match status" value="1"/>
</dbReference>
<evidence type="ECO:0000256" key="5">
    <source>
        <dbReference type="PIRSR" id="PIRSR000137-2"/>
    </source>
</evidence>
<dbReference type="InterPro" id="IPR036188">
    <property type="entry name" value="FAD/NAD-bd_sf"/>
</dbReference>
<feature type="domain" description="Glucose-methanol-choline oxidoreductase N-terminal" evidence="7">
    <location>
        <begin position="82"/>
        <end position="105"/>
    </location>
</feature>
<organism evidence="9 10">
    <name type="scientific">Sulfitobacter sediminilitoris</name>
    <dbReference type="NCBI Taxonomy" id="2698830"/>
    <lineage>
        <taxon>Bacteria</taxon>
        <taxon>Pseudomonadati</taxon>
        <taxon>Pseudomonadota</taxon>
        <taxon>Alphaproteobacteria</taxon>
        <taxon>Rhodobacterales</taxon>
        <taxon>Roseobacteraceae</taxon>
        <taxon>Sulfitobacter</taxon>
    </lineage>
</organism>
<reference evidence="9 10" key="1">
    <citation type="submission" date="2020-01" db="EMBL/GenBank/DDBJ databases">
        <title>Sulfitobacter sediminilitoris sp. nov., isolated from a tidal flat.</title>
        <authorList>
            <person name="Park S."/>
            <person name="Yoon J.-H."/>
        </authorList>
    </citation>
    <scope>NUCLEOTIDE SEQUENCE [LARGE SCALE GENOMIC DNA]</scope>
    <source>
        <strain evidence="9 10">JBTF-M27</strain>
    </source>
</reference>
<evidence type="ECO:0000313" key="10">
    <source>
        <dbReference type="Proteomes" id="UP000468591"/>
    </source>
</evidence>
<gene>
    <name evidence="9" type="ORF">GV827_22755</name>
</gene>
<dbReference type="SUPFAM" id="SSF54373">
    <property type="entry name" value="FAD-linked reductases, C-terminal domain"/>
    <property type="match status" value="1"/>
</dbReference>
<evidence type="ECO:0000256" key="4">
    <source>
        <dbReference type="ARBA" id="ARBA00022827"/>
    </source>
</evidence>
<sequence>MAELHFDYVVIGAGSAGCVIANRLTEDEGCKVLLLEAGGEAKDPMIAMPGAAMKFWDTNIDWAFRTEPQKHLNNRRILLNRGKALGGSSTINWCLYVRGNPGDYDGWAQRGCTGWSYDAVLPYFRRAERNATIDDEWHGQDGPLNVGEFNERNPIQEMYLEAAEAMGLRRTQDFNGGSAEGCGYHQGTVRDGRRVSTADAYLTPILHRDNLTLETGAHITGLVTEGERVTGVDYVVGREARRALAGSETVLCAGAIGSPHILLLSGIGAADEIAPHGIDPVLDLPGVGRNLCDHASRPAVAFQVLDPEKWGFDNPSHEEAVRRFEADRTGPLSTMQIDVGAFVKLRPTDADPSAQMYMGLSTAERLRHEFPPMVTVFGYICRPQSRGTIRLDTASPFDAPLIDPNYYSEQDDLDRFCEIIEWNQELAAHPAFAPVRGEMLRSFSNREEIIAALRQEASTTWHQSGTCRMGSDSEAVVDPQLRLNGLDGLRICDASIMPEVTSGNTNAPTIMIAEKG</sequence>
<evidence type="ECO:0000259" key="8">
    <source>
        <dbReference type="PROSITE" id="PS00624"/>
    </source>
</evidence>
<evidence type="ECO:0000256" key="1">
    <source>
        <dbReference type="ARBA" id="ARBA00001974"/>
    </source>
</evidence>
<keyword evidence="10" id="KW-1185">Reference proteome</keyword>
<feature type="non-terminal residue" evidence="9">
    <location>
        <position position="516"/>
    </location>
</feature>
<evidence type="ECO:0000256" key="3">
    <source>
        <dbReference type="ARBA" id="ARBA00022630"/>
    </source>
</evidence>
<dbReference type="GO" id="GO:0016614">
    <property type="term" value="F:oxidoreductase activity, acting on CH-OH group of donors"/>
    <property type="evidence" value="ECO:0007669"/>
    <property type="project" value="InterPro"/>
</dbReference>
<dbReference type="GO" id="GO:0050660">
    <property type="term" value="F:flavin adenine dinucleotide binding"/>
    <property type="evidence" value="ECO:0007669"/>
    <property type="project" value="InterPro"/>
</dbReference>
<dbReference type="InterPro" id="IPR012132">
    <property type="entry name" value="GMC_OxRdtase"/>
</dbReference>
<evidence type="ECO:0000256" key="2">
    <source>
        <dbReference type="ARBA" id="ARBA00010790"/>
    </source>
</evidence>
<keyword evidence="4 5" id="KW-0274">FAD</keyword>